<name>Q3APA6_CHLCH</name>
<evidence type="ECO:0000259" key="5">
    <source>
        <dbReference type="Pfam" id="PF21706"/>
    </source>
</evidence>
<dbReference type="eggNOG" id="COG0446">
    <property type="taxonomic scope" value="Bacteria"/>
</dbReference>
<dbReference type="KEGG" id="cch:Cag_1921"/>
<dbReference type="InterPro" id="IPR016156">
    <property type="entry name" value="FAD/NAD-linked_Rdtase_dimer_sf"/>
</dbReference>
<dbReference type="InterPro" id="IPR023753">
    <property type="entry name" value="FAD/NAD-binding_dom"/>
</dbReference>
<sequence>MFFQCVMTNHQLSRRDFAKLLLSSTAGALLGVGVPSSRTYAATNRVVIIGGGFGGATAAKYLRKLDPSVAITLVEPKCQFYTCPISNWVIAGLKPMHAIAQNYNALRVRYGVNVVHATAVAIDALKNSVTLHSGKKLFYDRLIVSPGIDFRWNAIPGYSQKVAESVMPHGFQAGEQTLLLRKQLLAMPNGGTVIMCPPNNPHRCPAAPYERASLIAHYLKQHKPKSKVLILDCKEKFSKQELFLQGWERLYSGMIEWRAATAGGKVEAVNSAAMTVTTEFGDEKGDLINIMPPQQAGRIAFEAGLTDAAGWCPVHPITFESTLHPGIHIIGDACHAGDMPKSAFASSSQGKVASSAIAALLQGRVPVAPSLVSTCYSLLKPDYAISVANVFRLTIDGIVDVKGSGGVTPLDASVEHLQHEADFAWGWYENITRDTWG</sequence>
<dbReference type="InterPro" id="IPR037092">
    <property type="entry name" value="FlavoCytC_S_DH_flav-bd_sf"/>
</dbReference>
<protein>
    <submittedName>
        <fullName evidence="6">Sulfide dehydrogenase (Flavocytochrome), flavoprotein subunit</fullName>
        <ecNumber evidence="6">1.8.2.-</ecNumber>
    </submittedName>
</protein>
<keyword evidence="2" id="KW-0274">FAD</keyword>
<keyword evidence="1" id="KW-0285">Flavoprotein</keyword>
<dbReference type="InterPro" id="IPR049386">
    <property type="entry name" value="FCSD_central"/>
</dbReference>
<dbReference type="Gene3D" id="3.50.50.60">
    <property type="entry name" value="FAD/NAD(P)-binding domain"/>
    <property type="match status" value="2"/>
</dbReference>
<dbReference type="PANTHER" id="PTHR43755">
    <property type="match status" value="1"/>
</dbReference>
<dbReference type="InterPro" id="IPR052541">
    <property type="entry name" value="SQRD"/>
</dbReference>
<dbReference type="FunFam" id="3.50.50.60:FF:000234">
    <property type="entry name" value="Flavocytochrome C sulfide dehydrogenase"/>
    <property type="match status" value="1"/>
</dbReference>
<dbReference type="SUPFAM" id="SSF55424">
    <property type="entry name" value="FAD/NAD-linked reductases, dimerisation (C-terminal) domain"/>
    <property type="match status" value="1"/>
</dbReference>
<dbReference type="GO" id="GO:0050660">
    <property type="term" value="F:flavin adenine dinucleotide binding"/>
    <property type="evidence" value="ECO:0007669"/>
    <property type="project" value="InterPro"/>
</dbReference>
<keyword evidence="6" id="KW-0560">Oxidoreductase</keyword>
<organism evidence="6">
    <name type="scientific">Chlorobium chlorochromatii (strain CaD3)</name>
    <dbReference type="NCBI Taxonomy" id="340177"/>
    <lineage>
        <taxon>Bacteria</taxon>
        <taxon>Pseudomonadati</taxon>
        <taxon>Chlorobiota</taxon>
        <taxon>Chlorobiia</taxon>
        <taxon>Chlorobiales</taxon>
        <taxon>Chlorobiaceae</taxon>
        <taxon>Chlorobium/Pelodictyon group</taxon>
        <taxon>Chlorobium</taxon>
    </lineage>
</organism>
<dbReference type="PANTHER" id="PTHR43755:SF1">
    <property type="entry name" value="FAD-DEPENDENT PYRIDINE NUCLEOTIDE-DISULPHIDE OXIDOREDUCTASE"/>
    <property type="match status" value="1"/>
</dbReference>
<dbReference type="STRING" id="340177.Cag_1921"/>
<dbReference type="Pfam" id="PF09242">
    <property type="entry name" value="FCSD-flav_bind"/>
    <property type="match status" value="1"/>
</dbReference>
<dbReference type="Pfam" id="PF07992">
    <property type="entry name" value="Pyr_redox_2"/>
    <property type="match status" value="1"/>
</dbReference>
<accession>Q3APA6</accession>
<feature type="domain" description="Sulfide dehydrogenase [flavocytochrome c] flavoprotein chain central" evidence="5">
    <location>
        <begin position="177"/>
        <end position="292"/>
    </location>
</feature>
<proteinExistence type="predicted"/>
<evidence type="ECO:0000256" key="2">
    <source>
        <dbReference type="ARBA" id="ARBA00022827"/>
    </source>
</evidence>
<dbReference type="Gene3D" id="3.90.760.10">
    <property type="entry name" value="Flavocytochrome c sulphide dehydrogenase, flavin-binding domain"/>
    <property type="match status" value="1"/>
</dbReference>
<evidence type="ECO:0000256" key="1">
    <source>
        <dbReference type="ARBA" id="ARBA00022630"/>
    </source>
</evidence>
<evidence type="ECO:0000259" key="3">
    <source>
        <dbReference type="Pfam" id="PF07992"/>
    </source>
</evidence>
<feature type="domain" description="FAD/NAD(P)-binding" evidence="3">
    <location>
        <begin position="45"/>
        <end position="162"/>
    </location>
</feature>
<evidence type="ECO:0000313" key="6">
    <source>
        <dbReference type="EMBL" id="ABB29169.1"/>
    </source>
</evidence>
<reference evidence="6" key="1">
    <citation type="submission" date="2005-08" db="EMBL/GenBank/DDBJ databases">
        <title>Complete sequence of Chlorobium chlorochromatii CaD3.</title>
        <authorList>
            <person name="Copeland A."/>
            <person name="Lucas S."/>
            <person name="Lapidus A."/>
            <person name="Barry K."/>
            <person name="Detter J.C."/>
            <person name="Glavina T."/>
            <person name="Hammon N."/>
            <person name="Israni S."/>
            <person name="Pitluck S."/>
            <person name="Bryant D."/>
            <person name="Schmutz J."/>
            <person name="Larimer F."/>
            <person name="Land M."/>
            <person name="Kyrpides N."/>
            <person name="Ivanova N."/>
            <person name="Richardson P."/>
        </authorList>
    </citation>
    <scope>NUCLEOTIDE SEQUENCE [LARGE SCALE GENOMIC DNA]</scope>
    <source>
        <strain evidence="6">CaD3</strain>
    </source>
</reference>
<dbReference type="EC" id="1.8.2.-" evidence="6"/>
<dbReference type="InterPro" id="IPR036188">
    <property type="entry name" value="FAD/NAD-bd_sf"/>
</dbReference>
<dbReference type="EMBL" id="CP000108">
    <property type="protein sequence ID" value="ABB29169.1"/>
    <property type="molecule type" value="Genomic_DNA"/>
</dbReference>
<dbReference type="InterPro" id="IPR015323">
    <property type="entry name" value="FlavoCytC_S_DH_flav-bd"/>
</dbReference>
<dbReference type="AlphaFoldDB" id="Q3APA6"/>
<dbReference type="HOGENOM" id="CLU_030742_0_0_10"/>
<gene>
    <name evidence="6" type="ordered locus">Cag_1921</name>
</gene>
<dbReference type="GO" id="GO:0016491">
    <property type="term" value="F:oxidoreductase activity"/>
    <property type="evidence" value="ECO:0007669"/>
    <property type="project" value="UniProtKB-KW"/>
</dbReference>
<feature type="domain" description="Flavocytochrome c sulphide dehydrogenase flavin-binding" evidence="4">
    <location>
        <begin position="368"/>
        <end position="436"/>
    </location>
</feature>
<dbReference type="Pfam" id="PF21706">
    <property type="entry name" value="FCSD_central"/>
    <property type="match status" value="1"/>
</dbReference>
<dbReference type="SUPFAM" id="SSF51905">
    <property type="entry name" value="FAD/NAD(P)-binding domain"/>
    <property type="match status" value="2"/>
</dbReference>
<evidence type="ECO:0000259" key="4">
    <source>
        <dbReference type="Pfam" id="PF09242"/>
    </source>
</evidence>